<accession>A0A509EAW6</accession>
<protein>
    <submittedName>
        <fullName evidence="2">Uncharacterized protein</fullName>
    </submittedName>
</protein>
<evidence type="ECO:0000256" key="1">
    <source>
        <dbReference type="SAM" id="Phobius"/>
    </source>
</evidence>
<evidence type="ECO:0000313" key="3">
    <source>
        <dbReference type="Proteomes" id="UP000410984"/>
    </source>
</evidence>
<gene>
    <name evidence="2" type="ORF">MET9862_01870</name>
</gene>
<dbReference type="RefSeq" id="WP_185156811.1">
    <property type="nucleotide sequence ID" value="NZ_CABFPH010000020.1"/>
</dbReference>
<dbReference type="AlphaFoldDB" id="A0A509EAW6"/>
<name>A0A509EAW6_9HYPH</name>
<keyword evidence="3" id="KW-1185">Reference proteome</keyword>
<feature type="transmembrane region" description="Helical" evidence="1">
    <location>
        <begin position="29"/>
        <end position="47"/>
    </location>
</feature>
<dbReference type="Proteomes" id="UP000410984">
    <property type="component" value="Unassembled WGS sequence"/>
</dbReference>
<evidence type="ECO:0000313" key="2">
    <source>
        <dbReference type="EMBL" id="VUD71292.1"/>
    </source>
</evidence>
<dbReference type="EMBL" id="CABFPH010000020">
    <property type="protein sequence ID" value="VUD71292.1"/>
    <property type="molecule type" value="Genomic_DNA"/>
</dbReference>
<reference evidence="2 3" key="1">
    <citation type="submission" date="2019-06" db="EMBL/GenBank/DDBJ databases">
        <authorList>
            <person name="Rodrigo-Torres L."/>
            <person name="Arahal R. D."/>
            <person name="Lucena T."/>
        </authorList>
    </citation>
    <scope>NUCLEOTIDE SEQUENCE [LARGE SCALE GENOMIC DNA]</scope>
    <source>
        <strain evidence="2 3">SB0023/3</strain>
    </source>
</reference>
<keyword evidence="1" id="KW-0472">Membrane</keyword>
<proteinExistence type="predicted"/>
<organism evidence="2 3">
    <name type="scientific">Methylobacterium symbioticum</name>
    <dbReference type="NCBI Taxonomy" id="2584084"/>
    <lineage>
        <taxon>Bacteria</taxon>
        <taxon>Pseudomonadati</taxon>
        <taxon>Pseudomonadota</taxon>
        <taxon>Alphaproteobacteria</taxon>
        <taxon>Hyphomicrobiales</taxon>
        <taxon>Methylobacteriaceae</taxon>
        <taxon>Methylobacterium</taxon>
    </lineage>
</organism>
<keyword evidence="1" id="KW-0812">Transmembrane</keyword>
<keyword evidence="1" id="KW-1133">Transmembrane helix</keyword>
<sequence length="49" mass="4992">MHLMALGLGVLCVAGGALAHFTGRTAREEGALGLAAFAFLLTGMFLTRG</sequence>